<evidence type="ECO:0008006" key="11">
    <source>
        <dbReference type="Google" id="ProtNLM"/>
    </source>
</evidence>
<keyword evidence="10" id="KW-1185">Reference proteome</keyword>
<proteinExistence type="predicted"/>
<feature type="transmembrane region" description="Helical" evidence="8">
    <location>
        <begin position="305"/>
        <end position="322"/>
    </location>
</feature>
<feature type="transmembrane region" description="Helical" evidence="8">
    <location>
        <begin position="130"/>
        <end position="146"/>
    </location>
</feature>
<evidence type="ECO:0000256" key="5">
    <source>
        <dbReference type="ARBA" id="ARBA00022692"/>
    </source>
</evidence>
<dbReference type="PANTHER" id="PTHR33908">
    <property type="entry name" value="MANNOSYLTRANSFERASE YKCB-RELATED"/>
    <property type="match status" value="1"/>
</dbReference>
<feature type="transmembrane region" description="Helical" evidence="8">
    <location>
        <begin position="21"/>
        <end position="38"/>
    </location>
</feature>
<feature type="transmembrane region" description="Helical" evidence="8">
    <location>
        <begin position="214"/>
        <end position="234"/>
    </location>
</feature>
<gene>
    <name evidence="9" type="ORF">C1H71_15030</name>
</gene>
<feature type="transmembrane region" description="Helical" evidence="8">
    <location>
        <begin position="99"/>
        <end position="118"/>
    </location>
</feature>
<organism evidence="9 10">
    <name type="scientific">Iodobacter fluviatilis</name>
    <dbReference type="NCBI Taxonomy" id="537"/>
    <lineage>
        <taxon>Bacteria</taxon>
        <taxon>Pseudomonadati</taxon>
        <taxon>Pseudomonadota</taxon>
        <taxon>Betaproteobacteria</taxon>
        <taxon>Neisseriales</taxon>
        <taxon>Chitinibacteraceae</taxon>
        <taxon>Iodobacter</taxon>
    </lineage>
</organism>
<dbReference type="EMBL" id="CP025781">
    <property type="protein sequence ID" value="QBC44713.1"/>
    <property type="molecule type" value="Genomic_DNA"/>
</dbReference>
<evidence type="ECO:0000313" key="9">
    <source>
        <dbReference type="EMBL" id="QBC44713.1"/>
    </source>
</evidence>
<reference evidence="9 10" key="1">
    <citation type="submission" date="2018-01" db="EMBL/GenBank/DDBJ databases">
        <title>Genome sequence of Iodobacter sp. strain PCH194 isolated from Indian Trans-Himalaya.</title>
        <authorList>
            <person name="Kumar V."/>
            <person name="Thakur V."/>
            <person name="Kumar S."/>
            <person name="Singh D."/>
        </authorList>
    </citation>
    <scope>NUCLEOTIDE SEQUENCE [LARGE SCALE GENOMIC DNA]</scope>
    <source>
        <strain evidence="9 10">PCH194</strain>
    </source>
</reference>
<evidence type="ECO:0000256" key="2">
    <source>
        <dbReference type="ARBA" id="ARBA00022475"/>
    </source>
</evidence>
<dbReference type="GO" id="GO:0016763">
    <property type="term" value="F:pentosyltransferase activity"/>
    <property type="evidence" value="ECO:0007669"/>
    <property type="project" value="TreeGrafter"/>
</dbReference>
<keyword evidence="6 8" id="KW-1133">Transmembrane helix</keyword>
<evidence type="ECO:0000256" key="3">
    <source>
        <dbReference type="ARBA" id="ARBA00022676"/>
    </source>
</evidence>
<feature type="transmembrane region" description="Helical" evidence="8">
    <location>
        <begin position="152"/>
        <end position="169"/>
    </location>
</feature>
<evidence type="ECO:0000313" key="10">
    <source>
        <dbReference type="Proteomes" id="UP000515917"/>
    </source>
</evidence>
<dbReference type="RefSeq" id="WP_130107239.1">
    <property type="nucleotide sequence ID" value="NZ_CP025781.1"/>
</dbReference>
<keyword evidence="4" id="KW-0808">Transferase</keyword>
<feature type="transmembrane region" description="Helical" evidence="8">
    <location>
        <begin position="357"/>
        <end position="377"/>
    </location>
</feature>
<feature type="transmembrane region" description="Helical" evidence="8">
    <location>
        <begin position="397"/>
        <end position="418"/>
    </location>
</feature>
<keyword evidence="5 8" id="KW-0812">Transmembrane</keyword>
<evidence type="ECO:0000256" key="4">
    <source>
        <dbReference type="ARBA" id="ARBA00022679"/>
    </source>
</evidence>
<evidence type="ECO:0000256" key="1">
    <source>
        <dbReference type="ARBA" id="ARBA00004651"/>
    </source>
</evidence>
<accession>A0A7G3GCR5</accession>
<evidence type="ECO:0000256" key="8">
    <source>
        <dbReference type="SAM" id="Phobius"/>
    </source>
</evidence>
<dbReference type="GO" id="GO:0009103">
    <property type="term" value="P:lipopolysaccharide biosynthetic process"/>
    <property type="evidence" value="ECO:0007669"/>
    <property type="project" value="UniProtKB-ARBA"/>
</dbReference>
<keyword evidence="3" id="KW-0328">Glycosyltransferase</keyword>
<dbReference type="PANTHER" id="PTHR33908:SF11">
    <property type="entry name" value="MEMBRANE PROTEIN"/>
    <property type="match status" value="1"/>
</dbReference>
<evidence type="ECO:0000256" key="7">
    <source>
        <dbReference type="ARBA" id="ARBA00023136"/>
    </source>
</evidence>
<protein>
    <recommendedName>
        <fullName evidence="11">Glycosyltransferase RgtA/B/C/D-like domain-containing protein</fullName>
    </recommendedName>
</protein>
<name>A0A7G3GCR5_9NEIS</name>
<dbReference type="GO" id="GO:0005886">
    <property type="term" value="C:plasma membrane"/>
    <property type="evidence" value="ECO:0007669"/>
    <property type="project" value="UniProtKB-SubCell"/>
</dbReference>
<feature type="transmembrane region" description="Helical" evidence="8">
    <location>
        <begin position="270"/>
        <end position="293"/>
    </location>
</feature>
<dbReference type="KEGG" id="ifl:C1H71_15030"/>
<keyword evidence="7 8" id="KW-0472">Membrane</keyword>
<evidence type="ECO:0000256" key="6">
    <source>
        <dbReference type="ARBA" id="ARBA00022989"/>
    </source>
</evidence>
<keyword evidence="2" id="KW-1003">Cell membrane</keyword>
<feature type="transmembrane region" description="Helical" evidence="8">
    <location>
        <begin position="430"/>
        <end position="451"/>
    </location>
</feature>
<dbReference type="InterPro" id="IPR050297">
    <property type="entry name" value="LipidA_mod_glycosyltrf_83"/>
</dbReference>
<dbReference type="AlphaFoldDB" id="A0A7G3GCR5"/>
<sequence length="542" mass="59900">MLTYIPPAEREPLSVGAEKPWLLLLLCLVWLVPGLIGHDPWKPDEVETAAVIQRFMQGAYWSIPQYAGQPYLESAPLYYWAAALFAWPLQKLGMAVHDAARLTTGIWMALALWGLGLAGRELYGRRYGRVAVITMIGCIGLIIWGHHLSPQILVLAGFSWHAYGLAYALRQPLKAGFILGLAWLLLLLGGNWAEFILALSSALLLFLFKPWRSTSYAVSILCALVIAVPLSAIWPIDLYQHARPVFDLWLGKYALGPFGGLSDFKAFHAFGFFFSIVLWFAWPALPLAVWGIWANRHQLNQPKMLLPSVLLLMHVLWFVIAGDARESHALIVLLPLSILAASGVDDLRRGAAQALNWFGLMTFGLFAGLLWLGWLAVHTGIPTGMARALKEASPAYQVQWSWLGIVFALCLTGIWCVVISRKRPPGRLAVTNWACGVTLIWGVLISLWQPWLDASKSYRAVSYSLRDAMRGQTSCIDGRNIPSAPLASFEYFAGITLAQGSKAEACHLKMTLGGESFGSAVVWRGNRAGEHKESFALIEVQP</sequence>
<feature type="transmembrane region" description="Helical" evidence="8">
    <location>
        <begin position="181"/>
        <end position="208"/>
    </location>
</feature>
<dbReference type="Proteomes" id="UP000515917">
    <property type="component" value="Chromosome"/>
</dbReference>
<comment type="subcellular location">
    <subcellularLocation>
        <location evidence="1">Cell membrane</location>
        <topology evidence="1">Multi-pass membrane protein</topology>
    </subcellularLocation>
</comment>